<dbReference type="InterPro" id="IPR012337">
    <property type="entry name" value="RNaseH-like_sf"/>
</dbReference>
<keyword evidence="1" id="KW-1185">Reference proteome</keyword>
<dbReference type="Proteomes" id="UP000695022">
    <property type="component" value="Unplaced"/>
</dbReference>
<protein>
    <submittedName>
        <fullName evidence="2">Uncharacterized protein LOC106815751</fullName>
    </submittedName>
</protein>
<accession>A0ABM1EU74</accession>
<gene>
    <name evidence="2" type="primary">LOC106815751</name>
</gene>
<name>A0ABM1EU74_PRICU</name>
<proteinExistence type="predicted"/>
<dbReference type="SUPFAM" id="SSF53098">
    <property type="entry name" value="Ribonuclease H-like"/>
    <property type="match status" value="1"/>
</dbReference>
<dbReference type="RefSeq" id="XP_014675745.1">
    <property type="nucleotide sequence ID" value="XM_014820259.1"/>
</dbReference>
<evidence type="ECO:0000313" key="1">
    <source>
        <dbReference type="Proteomes" id="UP000695022"/>
    </source>
</evidence>
<reference evidence="2" key="1">
    <citation type="submission" date="2025-08" db="UniProtKB">
        <authorList>
            <consortium name="RefSeq"/>
        </authorList>
    </citation>
    <scope>IDENTIFICATION</scope>
</reference>
<dbReference type="GeneID" id="106815751"/>
<organism evidence="1 2">
    <name type="scientific">Priapulus caudatus</name>
    <name type="common">Priapulid worm</name>
    <dbReference type="NCBI Taxonomy" id="37621"/>
    <lineage>
        <taxon>Eukaryota</taxon>
        <taxon>Metazoa</taxon>
        <taxon>Ecdysozoa</taxon>
        <taxon>Scalidophora</taxon>
        <taxon>Priapulida</taxon>
        <taxon>Priapulimorpha</taxon>
        <taxon>Priapulimorphida</taxon>
        <taxon>Priapulidae</taxon>
        <taxon>Priapulus</taxon>
    </lineage>
</organism>
<evidence type="ECO:0000313" key="2">
    <source>
        <dbReference type="RefSeq" id="XP_014675745.1"/>
    </source>
</evidence>
<sequence length="156" mass="17842">MDCNALAEVCDSQEFSHALVTRHEWGQLAELCKILEPFAEATNLTQGDESVTVMLLDINSHLWKWEDDARFCKPLVSALHTSLERRFRGIFVNCEIDENQGSGSHQEPFAEKLYLVAAVLDPQYMLHWVDADVVVAWETDRVRKNLKHTLTGMLNQ</sequence>